<keyword evidence="10" id="KW-1185">Reference proteome</keyword>
<keyword evidence="7" id="KW-0411">Iron-sulfur</keyword>
<organism evidence="9 10">
    <name type="scientific">Planosporangium thailandense</name>
    <dbReference type="NCBI Taxonomy" id="765197"/>
    <lineage>
        <taxon>Bacteria</taxon>
        <taxon>Bacillati</taxon>
        <taxon>Actinomycetota</taxon>
        <taxon>Actinomycetes</taxon>
        <taxon>Micromonosporales</taxon>
        <taxon>Micromonosporaceae</taxon>
        <taxon>Planosporangium</taxon>
    </lineage>
</organism>
<dbReference type="Pfam" id="PF13186">
    <property type="entry name" value="SPASM"/>
    <property type="match status" value="1"/>
</dbReference>
<keyword evidence="4" id="KW-0479">Metal-binding</keyword>
<evidence type="ECO:0000256" key="4">
    <source>
        <dbReference type="ARBA" id="ARBA00022723"/>
    </source>
</evidence>
<dbReference type="Gene3D" id="3.20.20.70">
    <property type="entry name" value="Aldolase class I"/>
    <property type="match status" value="1"/>
</dbReference>
<feature type="domain" description="Radical SAM core" evidence="8">
    <location>
        <begin position="14"/>
        <end position="240"/>
    </location>
</feature>
<dbReference type="PROSITE" id="PS51918">
    <property type="entry name" value="RADICAL_SAM"/>
    <property type="match status" value="1"/>
</dbReference>
<evidence type="ECO:0000259" key="8">
    <source>
        <dbReference type="PROSITE" id="PS51918"/>
    </source>
</evidence>
<name>A0ABX0XW88_9ACTN</name>
<comment type="caution">
    <text evidence="9">The sequence shown here is derived from an EMBL/GenBank/DDBJ whole genome shotgun (WGS) entry which is preliminary data.</text>
</comment>
<dbReference type="CDD" id="cd21109">
    <property type="entry name" value="SPASM"/>
    <property type="match status" value="1"/>
</dbReference>
<dbReference type="InterPro" id="IPR013785">
    <property type="entry name" value="Aldolase_TIM"/>
</dbReference>
<comment type="cofactor">
    <cofactor evidence="1">
        <name>[4Fe-4S] cluster</name>
        <dbReference type="ChEBI" id="CHEBI:49883"/>
    </cofactor>
</comment>
<evidence type="ECO:0000313" key="10">
    <source>
        <dbReference type="Proteomes" id="UP000722989"/>
    </source>
</evidence>
<dbReference type="InterPro" id="IPR050377">
    <property type="entry name" value="Radical_SAM_PqqE_MftC-like"/>
</dbReference>
<dbReference type="InterPro" id="IPR023885">
    <property type="entry name" value="4Fe4S-binding_SPASM_dom"/>
</dbReference>
<keyword evidence="3" id="KW-0949">S-adenosyl-L-methionine</keyword>
<dbReference type="SFLD" id="SFLDG01067">
    <property type="entry name" value="SPASM/twitch_domain_containing"/>
    <property type="match status" value="1"/>
</dbReference>
<evidence type="ECO:0000313" key="9">
    <source>
        <dbReference type="EMBL" id="NJC70318.1"/>
    </source>
</evidence>
<dbReference type="InterPro" id="IPR034391">
    <property type="entry name" value="AdoMet-like_SPASM_containing"/>
</dbReference>
<sequence length="342" mass="37362">MTVVETAPPWIDAPPLPAELQVEITSACNLRCTMCLVSYKPPVNKLAGAMTPELFERILDGVPTLRRLTMQGLGEPLLSPYLIDQVRRAKARGLTVGFNSNATLLNRRRADALVAAGLDWLHVSLDGAAATTYESIRQGATFDTVVANLAGLVAAKRAAGSDTPWIRVVFVAMRRNVGELPALVRLLASIGVDELRVQNLSHDFSDTDPSGRYAGIREFAAAEGLWTTPESAASARAAFDAATRVADEHGLTLRLPRLEAVPPEPGRPGCTWPWESVYITSQGVVQPCCMVMGDDRVSLGRLTEFSFTEIWHSPAYREFRRRLAADDPPEVCRGCALYQRTF</sequence>
<dbReference type="SUPFAM" id="SSF102114">
    <property type="entry name" value="Radical SAM enzymes"/>
    <property type="match status" value="1"/>
</dbReference>
<gene>
    <name evidence="9" type="ORF">HC031_11435</name>
</gene>
<dbReference type="Proteomes" id="UP000722989">
    <property type="component" value="Unassembled WGS sequence"/>
</dbReference>
<dbReference type="SFLD" id="SFLDG01387">
    <property type="entry name" value="BtrN-like_SPASM_domain_contain"/>
    <property type="match status" value="1"/>
</dbReference>
<dbReference type="InterPro" id="IPR000385">
    <property type="entry name" value="MoaA_NifB_PqqE_Fe-S-bd_CS"/>
</dbReference>
<dbReference type="SFLD" id="SFLDS00029">
    <property type="entry name" value="Radical_SAM"/>
    <property type="match status" value="1"/>
</dbReference>
<accession>A0ABX0XW88</accession>
<evidence type="ECO:0000256" key="2">
    <source>
        <dbReference type="ARBA" id="ARBA00022485"/>
    </source>
</evidence>
<dbReference type="PANTHER" id="PTHR11228">
    <property type="entry name" value="RADICAL SAM DOMAIN PROTEIN"/>
    <property type="match status" value="1"/>
</dbReference>
<dbReference type="CDD" id="cd01335">
    <property type="entry name" value="Radical_SAM"/>
    <property type="match status" value="1"/>
</dbReference>
<dbReference type="InterPro" id="IPR006638">
    <property type="entry name" value="Elp3/MiaA/NifB-like_rSAM"/>
</dbReference>
<evidence type="ECO:0000256" key="6">
    <source>
        <dbReference type="ARBA" id="ARBA00023004"/>
    </source>
</evidence>
<keyword evidence="2" id="KW-0004">4Fe-4S</keyword>
<proteinExistence type="predicted"/>
<keyword evidence="6" id="KW-0408">Iron</keyword>
<dbReference type="InterPro" id="IPR058240">
    <property type="entry name" value="rSAM_sf"/>
</dbReference>
<evidence type="ECO:0000256" key="3">
    <source>
        <dbReference type="ARBA" id="ARBA00022691"/>
    </source>
</evidence>
<dbReference type="InterPro" id="IPR007197">
    <property type="entry name" value="rSAM"/>
</dbReference>
<keyword evidence="5" id="KW-0560">Oxidoreductase</keyword>
<evidence type="ECO:0000256" key="1">
    <source>
        <dbReference type="ARBA" id="ARBA00001966"/>
    </source>
</evidence>
<dbReference type="PROSITE" id="PS01305">
    <property type="entry name" value="MOAA_NIFB_PQQE"/>
    <property type="match status" value="1"/>
</dbReference>
<reference evidence="9 10" key="1">
    <citation type="submission" date="2020-03" db="EMBL/GenBank/DDBJ databases">
        <title>WGS of the type strain of Planosporangium spp.</title>
        <authorList>
            <person name="Thawai C."/>
        </authorList>
    </citation>
    <scope>NUCLEOTIDE SEQUENCE [LARGE SCALE GENOMIC DNA]</scope>
    <source>
        <strain evidence="9 10">TBRC 5610</strain>
    </source>
</reference>
<dbReference type="RefSeq" id="WP_167925229.1">
    <property type="nucleotide sequence ID" value="NZ_JAATVY010000006.1"/>
</dbReference>
<dbReference type="PANTHER" id="PTHR11228:SF7">
    <property type="entry name" value="PQQA PEPTIDE CYCLASE"/>
    <property type="match status" value="1"/>
</dbReference>
<evidence type="ECO:0000256" key="5">
    <source>
        <dbReference type="ARBA" id="ARBA00023002"/>
    </source>
</evidence>
<protein>
    <submittedName>
        <fullName evidence="9">Radical SAM protein</fullName>
    </submittedName>
</protein>
<dbReference type="Pfam" id="PF04055">
    <property type="entry name" value="Radical_SAM"/>
    <property type="match status" value="1"/>
</dbReference>
<evidence type="ECO:0000256" key="7">
    <source>
        <dbReference type="ARBA" id="ARBA00023014"/>
    </source>
</evidence>
<dbReference type="EMBL" id="JAATVY010000006">
    <property type="protein sequence ID" value="NJC70318.1"/>
    <property type="molecule type" value="Genomic_DNA"/>
</dbReference>
<dbReference type="SMART" id="SM00729">
    <property type="entry name" value="Elp3"/>
    <property type="match status" value="1"/>
</dbReference>